<evidence type="ECO:0000256" key="1">
    <source>
        <dbReference type="SAM" id="Phobius"/>
    </source>
</evidence>
<dbReference type="STRING" id="1317122.ATO12_20295"/>
<dbReference type="OrthoDB" id="6016419at2"/>
<feature type="transmembrane region" description="Helical" evidence="1">
    <location>
        <begin position="234"/>
        <end position="255"/>
    </location>
</feature>
<feature type="transmembrane region" description="Helical" evidence="1">
    <location>
        <begin position="425"/>
        <end position="443"/>
    </location>
</feature>
<dbReference type="Proteomes" id="UP000023541">
    <property type="component" value="Unassembled WGS sequence"/>
</dbReference>
<keyword evidence="3" id="KW-1185">Reference proteome</keyword>
<dbReference type="InterPro" id="IPR021913">
    <property type="entry name" value="DUF3526"/>
</dbReference>
<comment type="caution">
    <text evidence="2">The sequence shown here is derived from an EMBL/GenBank/DDBJ whole genome shotgun (WGS) entry which is preliminary data.</text>
</comment>
<dbReference type="Pfam" id="PF12040">
    <property type="entry name" value="DUF3526"/>
    <property type="match status" value="1"/>
</dbReference>
<dbReference type="SUPFAM" id="SSF81665">
    <property type="entry name" value="Calcium ATPase, transmembrane domain M"/>
    <property type="match status" value="1"/>
</dbReference>
<sequence>MYSLLFKSFIRTKIAAISLVLLLGVGIISVFIGKQFNIKQEKAIIEAESFQEESIKRNVKYHNDDLGLLLYYLRFSLVKESNSLTGLSIGQRDVNPSILAVTIRGLEGQKYDTDFENPSLLLSGNLDLGFVIIYLFPLVLITLTFNLYSEEKEGKTWRLIATQTSSPLNFLFKKLSIRVFFLYIVLAILFLLAIIILQLPINEALLAFITVSVLYLAFWTSLCFIIISFRKNSSFNALTLLSLWIVLTILLPASVNNFVVNTYPVPETLKTMVEQRDGYHKKWDMAKEVTMDKFFAHYPQYKKYPVPEDKFSWLWYYGMQQMGDDESLESSKIMKEKIKLREKVSEAISWAIPTMHTQLTFNQIAQSDLNNHLSFLDRLDKYHEELRLYFYPKIFENYPVRNENWKEFKPKYASIVHTINWTNSIFPLVLITVIISLISFFNLRKI</sequence>
<accession>A0A023BTS4</accession>
<dbReference type="PANTHER" id="PTHR43471:SF1">
    <property type="entry name" value="ABC TRANSPORTER PERMEASE PROTEIN NOSY-RELATED"/>
    <property type="match status" value="1"/>
</dbReference>
<feature type="transmembrane region" description="Helical" evidence="1">
    <location>
        <begin position="12"/>
        <end position="32"/>
    </location>
</feature>
<feature type="transmembrane region" description="Helical" evidence="1">
    <location>
        <begin position="128"/>
        <end position="148"/>
    </location>
</feature>
<keyword evidence="1" id="KW-1133">Transmembrane helix</keyword>
<dbReference type="RefSeq" id="WP_034243611.1">
    <property type="nucleotide sequence ID" value="NZ_AQRA01000006.1"/>
</dbReference>
<proteinExistence type="predicted"/>
<organism evidence="2 3">
    <name type="scientific">Aquimarina atlantica</name>
    <dbReference type="NCBI Taxonomy" id="1317122"/>
    <lineage>
        <taxon>Bacteria</taxon>
        <taxon>Pseudomonadati</taxon>
        <taxon>Bacteroidota</taxon>
        <taxon>Flavobacteriia</taxon>
        <taxon>Flavobacteriales</taxon>
        <taxon>Flavobacteriaceae</taxon>
        <taxon>Aquimarina</taxon>
    </lineage>
</organism>
<keyword evidence="1" id="KW-0812">Transmembrane</keyword>
<reference evidence="2 3" key="1">
    <citation type="submission" date="2014-04" db="EMBL/GenBank/DDBJ databases">
        <title>Aquimarina sp. 22II-S11-z7 Genome Sequencing.</title>
        <authorList>
            <person name="Lai Q."/>
        </authorList>
    </citation>
    <scope>NUCLEOTIDE SEQUENCE [LARGE SCALE GENOMIC DNA]</scope>
    <source>
        <strain evidence="2 3">22II-S11-z7</strain>
    </source>
</reference>
<evidence type="ECO:0000313" key="3">
    <source>
        <dbReference type="Proteomes" id="UP000023541"/>
    </source>
</evidence>
<feature type="transmembrane region" description="Helical" evidence="1">
    <location>
        <begin position="180"/>
        <end position="199"/>
    </location>
</feature>
<name>A0A023BTS4_9FLAO</name>
<evidence type="ECO:0000313" key="2">
    <source>
        <dbReference type="EMBL" id="EZH73344.1"/>
    </source>
</evidence>
<keyword evidence="1" id="KW-0472">Membrane</keyword>
<protein>
    <submittedName>
        <fullName evidence="2">ABC transporter permease</fullName>
    </submittedName>
</protein>
<dbReference type="InterPro" id="IPR023298">
    <property type="entry name" value="ATPase_P-typ_TM_dom_sf"/>
</dbReference>
<gene>
    <name evidence="2" type="ORF">ATO12_20295</name>
</gene>
<dbReference type="EMBL" id="AQRA01000006">
    <property type="protein sequence ID" value="EZH73344.1"/>
    <property type="molecule type" value="Genomic_DNA"/>
</dbReference>
<dbReference type="PANTHER" id="PTHR43471">
    <property type="entry name" value="ABC TRANSPORTER PERMEASE"/>
    <property type="match status" value="1"/>
</dbReference>
<dbReference type="eggNOG" id="COG1277">
    <property type="taxonomic scope" value="Bacteria"/>
</dbReference>
<feature type="transmembrane region" description="Helical" evidence="1">
    <location>
        <begin position="205"/>
        <end position="227"/>
    </location>
</feature>
<dbReference type="AlphaFoldDB" id="A0A023BTS4"/>